<evidence type="ECO:0000256" key="6">
    <source>
        <dbReference type="ARBA" id="ARBA00022989"/>
    </source>
</evidence>
<dbReference type="FunFam" id="3.30.70.1430:FF:000001">
    <property type="entry name" value="Efflux pump membrane transporter"/>
    <property type="match status" value="1"/>
</dbReference>
<dbReference type="Gene3D" id="1.20.1640.10">
    <property type="entry name" value="Multidrug efflux transporter AcrB transmembrane domain"/>
    <property type="match status" value="2"/>
</dbReference>
<evidence type="ECO:0000313" key="10">
    <source>
        <dbReference type="Proteomes" id="UP000000552"/>
    </source>
</evidence>
<evidence type="ECO:0000256" key="7">
    <source>
        <dbReference type="ARBA" id="ARBA00023136"/>
    </source>
</evidence>
<keyword evidence="3" id="KW-1003">Cell membrane</keyword>
<dbReference type="InterPro" id="IPR001036">
    <property type="entry name" value="Acrflvin-R"/>
</dbReference>
<feature type="transmembrane region" description="Helical" evidence="8">
    <location>
        <begin position="907"/>
        <end position="932"/>
    </location>
</feature>
<evidence type="ECO:0000256" key="4">
    <source>
        <dbReference type="ARBA" id="ARBA00022519"/>
    </source>
</evidence>
<feature type="transmembrane region" description="Helical" evidence="8">
    <location>
        <begin position="12"/>
        <end position="32"/>
    </location>
</feature>
<dbReference type="Gene3D" id="3.30.70.1440">
    <property type="entry name" value="Multidrug efflux transporter AcrB pore domain"/>
    <property type="match status" value="1"/>
</dbReference>
<dbReference type="FunFam" id="1.20.1640.10:FF:000001">
    <property type="entry name" value="Efflux pump membrane transporter"/>
    <property type="match status" value="1"/>
</dbReference>
<dbReference type="Proteomes" id="UP000000552">
    <property type="component" value="Chromosome"/>
</dbReference>
<sequence>MSVSNIFVQRPIATGLLTLGIVLVGMVAYMLLPISSLPQVDFPTIAVESTLPGAKAETMASTVASPLEQQFSTIPGLAQMTSTSTLGKTDMTLQFDLSRNIDSAAQDVQAAINAASGSLPKAMQSPPTYHKVNPALFTVISIVLQSDTIPLPLVMDAASNMVAQTLSQIPGAGFVDMPGSSKSAIRIQLDPMKLASLGMSLEDVRSALVVGTTNGPKGTLEGAQRSVTLDANNQLLTSADASAAIIAYRNGSPIRISDIGRAIDSVENTTLGAWYNNRKAVLIDVHLQSGANAVDVVNGVKAALPGLRLRLPPSVQIMTAGDSTVAVRAAVADVQFTLMITIGLVVLTIFLFLKSMSATIIPAVTIPVSLIGTFGVMYLLGYSLDNISLMGLTIAVGFVVDDAIVVIENIVRHIEGGESPLEATLKGASEIGFTVVSMTASLIAVFIPLLLMSSMVGRLFREFSVTIAVALIISALVSLTLTPMMCALMIKGHGHEAKPNRLSSLLERGFDFIQRGYSRSLRVVVGHPRLVLLCFFATLAVTAELFLAIPKGFFPQQDLGLISGSTQAAQDISFQAMAAKQQAVVDLILKDPAVDTVRSTLGGSGRMNSGNLQIVLKPLSERSVSADQVIARLRKETAGVSGVSVGMQAVQGINVGARGSQTQFQYTLQDPNLPELYRWADTMTAELRKLPQVRDVANDLQAVAPHASIAVDRDTASRLGITPQAIDDTLYDAFGQRQVTTIFTQADQHKIVMEIDPKYRVDAGALDAIYVGSNSGKQVPLSAFAKVSSSVAPLTINHQGLFPSVTLSFNLAPNVALGDAVTAVEAMQARIRMSATVQTGFQGTAQAFQASLSTQPMLIVAALIAVYIVLGMLYESVIHPITILSTLPSAGVGALATLMLVGGQLDVMGLVGIILLIGIVKKNAIMMIDFALSAERDRGLPPKEAIIQACILRFRPITMTTLCALLGALPLALGTGVGSELRRPLGIAIVGGLCVSQLLTLYTTPVIYLYMQQFAGLMMGVKYRIIGRRPALPAVPAE</sequence>
<dbReference type="HOGENOM" id="CLU_002755_1_2_5"/>
<dbReference type="SUPFAM" id="SSF82693">
    <property type="entry name" value="Multidrug efflux transporter AcrB pore domain, PN1, PN2, PC1 and PC2 subdomains"/>
    <property type="match status" value="4"/>
</dbReference>
<feature type="transmembrane region" description="Helical" evidence="8">
    <location>
        <begin position="856"/>
        <end position="874"/>
    </location>
</feature>
<proteinExistence type="predicted"/>
<dbReference type="KEGG" id="mlo:mll5779"/>
<feature type="transmembrane region" description="Helical" evidence="8">
    <location>
        <begin position="985"/>
        <end position="1010"/>
    </location>
</feature>
<dbReference type="GO" id="GO:0042910">
    <property type="term" value="F:xenobiotic transmembrane transporter activity"/>
    <property type="evidence" value="ECO:0007669"/>
    <property type="project" value="TreeGrafter"/>
</dbReference>
<evidence type="ECO:0000256" key="5">
    <source>
        <dbReference type="ARBA" id="ARBA00022692"/>
    </source>
</evidence>
<keyword evidence="5 8" id="KW-0812">Transmembrane</keyword>
<dbReference type="Gene3D" id="3.30.2090.10">
    <property type="entry name" value="Multidrug efflux transporter AcrB TolC docking domain, DN and DC subdomains"/>
    <property type="match status" value="2"/>
</dbReference>
<dbReference type="Gene3D" id="3.30.70.1320">
    <property type="entry name" value="Multidrug efflux transporter AcrB pore domain like"/>
    <property type="match status" value="1"/>
</dbReference>
<dbReference type="AlphaFoldDB" id="Q98B06"/>
<name>Q98B06_RHILO</name>
<reference evidence="9 10" key="1">
    <citation type="journal article" date="2000" name="DNA Res.">
        <title>Complete genome structure of the nitrogen-fixing symbiotic bacterium Mesorhizobium loti.</title>
        <authorList>
            <person name="Kaneko T."/>
            <person name="Nakamura Y."/>
            <person name="Sato S."/>
            <person name="Asamizu E."/>
            <person name="Kato T."/>
            <person name="Sasamoto S."/>
            <person name="Watanabe A."/>
            <person name="Idesawa K."/>
            <person name="Ishikawa A."/>
            <person name="Kawashima K."/>
            <person name="Kimura T."/>
            <person name="Kishida Y."/>
            <person name="Kiyokawa C."/>
            <person name="Kohara M."/>
            <person name="Matsumoto M."/>
            <person name="Matsuno A."/>
            <person name="Mochizuki Y."/>
            <person name="Nakayama S."/>
            <person name="Nakazaki N."/>
            <person name="Shimpo S."/>
            <person name="Sugimoto M."/>
            <person name="Takeuchi C."/>
            <person name="Yamada M."/>
            <person name="Tabata S."/>
        </authorList>
    </citation>
    <scope>NUCLEOTIDE SEQUENCE [LARGE SCALE GENOMIC DNA]</scope>
    <source>
        <strain evidence="10">LMG 29417 / CECT 9101 / MAFF 303099</strain>
    </source>
</reference>
<feature type="transmembrane region" description="Helical" evidence="8">
    <location>
        <begin position="463"/>
        <end position="490"/>
    </location>
</feature>
<feature type="transmembrane region" description="Helical" evidence="8">
    <location>
        <begin position="952"/>
        <end position="973"/>
    </location>
</feature>
<comment type="subcellular location">
    <subcellularLocation>
        <location evidence="1">Cell inner membrane</location>
        <topology evidence="1">Multi-pass membrane protein</topology>
    </subcellularLocation>
</comment>
<gene>
    <name evidence="9" type="ordered locus">mll5779</name>
</gene>
<dbReference type="InterPro" id="IPR027463">
    <property type="entry name" value="AcrB_DN_DC_subdom"/>
</dbReference>
<evidence type="ECO:0000256" key="8">
    <source>
        <dbReference type="SAM" id="Phobius"/>
    </source>
</evidence>
<dbReference type="SUPFAM" id="SSF82714">
    <property type="entry name" value="Multidrug efflux transporter AcrB TolC docking domain, DN and DC subdomains"/>
    <property type="match status" value="2"/>
</dbReference>
<keyword evidence="2" id="KW-0813">Transport</keyword>
<evidence type="ECO:0000313" key="9">
    <source>
        <dbReference type="EMBL" id="BAB52166.1"/>
    </source>
</evidence>
<dbReference type="EMBL" id="BA000012">
    <property type="protein sequence ID" value="BAB52166.1"/>
    <property type="molecule type" value="Genomic_DNA"/>
</dbReference>
<accession>Q98B06</accession>
<feature type="transmembrane region" description="Helical" evidence="8">
    <location>
        <begin position="360"/>
        <end position="381"/>
    </location>
</feature>
<evidence type="ECO:0000256" key="2">
    <source>
        <dbReference type="ARBA" id="ARBA00022448"/>
    </source>
</evidence>
<keyword evidence="4" id="KW-0997">Cell inner membrane</keyword>
<dbReference type="PATRIC" id="fig|266835.9.peg.4599"/>
<dbReference type="RefSeq" id="WP_010913502.1">
    <property type="nucleotide sequence ID" value="NC_002678.2"/>
</dbReference>
<feature type="transmembrane region" description="Helical" evidence="8">
    <location>
        <begin position="334"/>
        <end position="353"/>
    </location>
</feature>
<dbReference type="eggNOG" id="COG0841">
    <property type="taxonomic scope" value="Bacteria"/>
</dbReference>
<evidence type="ECO:0000256" key="3">
    <source>
        <dbReference type="ARBA" id="ARBA00022475"/>
    </source>
</evidence>
<evidence type="ECO:0000256" key="1">
    <source>
        <dbReference type="ARBA" id="ARBA00004429"/>
    </source>
</evidence>
<dbReference type="SUPFAM" id="SSF82866">
    <property type="entry name" value="Multidrug efflux transporter AcrB transmembrane domain"/>
    <property type="match status" value="2"/>
</dbReference>
<protein>
    <submittedName>
        <fullName evidence="9">RND efflux transporter</fullName>
    </submittedName>
</protein>
<dbReference type="Gene3D" id="3.30.70.1430">
    <property type="entry name" value="Multidrug efflux transporter AcrB pore domain"/>
    <property type="match status" value="2"/>
</dbReference>
<keyword evidence="6 8" id="KW-1133">Transmembrane helix</keyword>
<feature type="transmembrane region" description="Helical" evidence="8">
    <location>
        <begin position="431"/>
        <end position="451"/>
    </location>
</feature>
<organism evidence="9 10">
    <name type="scientific">Mesorhizobium japonicum (strain LMG 29417 / CECT 9101 / MAFF 303099)</name>
    <name type="common">Mesorhizobium loti (strain MAFF 303099)</name>
    <dbReference type="NCBI Taxonomy" id="266835"/>
    <lineage>
        <taxon>Bacteria</taxon>
        <taxon>Pseudomonadati</taxon>
        <taxon>Pseudomonadota</taxon>
        <taxon>Alphaproteobacteria</taxon>
        <taxon>Hyphomicrobiales</taxon>
        <taxon>Phyllobacteriaceae</taxon>
        <taxon>Mesorhizobium</taxon>
    </lineage>
</organism>
<dbReference type="PANTHER" id="PTHR32063">
    <property type="match status" value="1"/>
</dbReference>
<dbReference type="Pfam" id="PF00873">
    <property type="entry name" value="ACR_tran"/>
    <property type="match status" value="1"/>
</dbReference>
<dbReference type="GO" id="GO:0005886">
    <property type="term" value="C:plasma membrane"/>
    <property type="evidence" value="ECO:0007669"/>
    <property type="project" value="UniProtKB-SubCell"/>
</dbReference>
<feature type="transmembrane region" description="Helical" evidence="8">
    <location>
        <begin position="530"/>
        <end position="549"/>
    </location>
</feature>
<keyword evidence="7 8" id="KW-0472">Membrane</keyword>
<dbReference type="PANTHER" id="PTHR32063:SF21">
    <property type="entry name" value="MULTIDRUG RESISTANCE PROTEIN MDTB"/>
    <property type="match status" value="1"/>
</dbReference>
<dbReference type="PRINTS" id="PR00702">
    <property type="entry name" value="ACRIFLAVINRP"/>
</dbReference>